<dbReference type="HOGENOM" id="CLU_2675751_0_0_1"/>
<organism evidence="1 2">
    <name type="scientific">Setaria italica</name>
    <name type="common">Foxtail millet</name>
    <name type="synonym">Panicum italicum</name>
    <dbReference type="NCBI Taxonomy" id="4555"/>
    <lineage>
        <taxon>Eukaryota</taxon>
        <taxon>Viridiplantae</taxon>
        <taxon>Streptophyta</taxon>
        <taxon>Embryophyta</taxon>
        <taxon>Tracheophyta</taxon>
        <taxon>Spermatophyta</taxon>
        <taxon>Magnoliopsida</taxon>
        <taxon>Liliopsida</taxon>
        <taxon>Poales</taxon>
        <taxon>Poaceae</taxon>
        <taxon>PACMAD clade</taxon>
        <taxon>Panicoideae</taxon>
        <taxon>Panicodae</taxon>
        <taxon>Paniceae</taxon>
        <taxon>Cenchrinae</taxon>
        <taxon>Setaria</taxon>
    </lineage>
</organism>
<reference evidence="1" key="2">
    <citation type="submission" date="2018-08" db="UniProtKB">
        <authorList>
            <consortium name="EnsemblPlants"/>
        </authorList>
    </citation>
    <scope>IDENTIFICATION</scope>
    <source>
        <strain evidence="1">Yugu1</strain>
    </source>
</reference>
<dbReference type="Proteomes" id="UP000004995">
    <property type="component" value="Unassembled WGS sequence"/>
</dbReference>
<name>K3Y0K3_SETIT</name>
<dbReference type="InParanoid" id="K3Y0K3"/>
<dbReference type="AlphaFoldDB" id="K3Y0K3"/>
<dbReference type="Gramene" id="KQL09953">
    <property type="protein sequence ID" value="KQL09953"/>
    <property type="gene ID" value="SETIT_007714mg"/>
</dbReference>
<sequence>MHLVDWVAKCIVVIIECSKKLSFAPSREDSDDLIITISLVMDLLMKYFGFRVCQPCVDLWSIIAVCTYKWHQQLK</sequence>
<evidence type="ECO:0000313" key="1">
    <source>
        <dbReference type="EnsemblPlants" id="KQL09953"/>
    </source>
</evidence>
<protein>
    <submittedName>
        <fullName evidence="1">Uncharacterized protein</fullName>
    </submittedName>
</protein>
<keyword evidence="2" id="KW-1185">Reference proteome</keyword>
<dbReference type="EMBL" id="AGNK02002296">
    <property type="status" value="NOT_ANNOTATED_CDS"/>
    <property type="molecule type" value="Genomic_DNA"/>
</dbReference>
<evidence type="ECO:0000313" key="2">
    <source>
        <dbReference type="Proteomes" id="UP000004995"/>
    </source>
</evidence>
<proteinExistence type="predicted"/>
<reference evidence="2" key="1">
    <citation type="journal article" date="2012" name="Nat. Biotechnol.">
        <title>Reference genome sequence of the model plant Setaria.</title>
        <authorList>
            <person name="Bennetzen J.L."/>
            <person name="Schmutz J."/>
            <person name="Wang H."/>
            <person name="Percifield R."/>
            <person name="Hawkins J."/>
            <person name="Pontaroli A.C."/>
            <person name="Estep M."/>
            <person name="Feng L."/>
            <person name="Vaughn J.N."/>
            <person name="Grimwood J."/>
            <person name="Jenkins J."/>
            <person name="Barry K."/>
            <person name="Lindquist E."/>
            <person name="Hellsten U."/>
            <person name="Deshpande S."/>
            <person name="Wang X."/>
            <person name="Wu X."/>
            <person name="Mitros T."/>
            <person name="Triplett J."/>
            <person name="Yang X."/>
            <person name="Ye C.Y."/>
            <person name="Mauro-Herrera M."/>
            <person name="Wang L."/>
            <person name="Li P."/>
            <person name="Sharma M."/>
            <person name="Sharma R."/>
            <person name="Ronald P.C."/>
            <person name="Panaud O."/>
            <person name="Kellogg E.A."/>
            <person name="Brutnell T.P."/>
            <person name="Doust A.N."/>
            <person name="Tuskan G.A."/>
            <person name="Rokhsar D."/>
            <person name="Devos K.M."/>
        </authorList>
    </citation>
    <scope>NUCLEOTIDE SEQUENCE [LARGE SCALE GENOMIC DNA]</scope>
    <source>
        <strain evidence="2">cv. Yugu1</strain>
    </source>
</reference>
<dbReference type="EnsemblPlants" id="KQL09953">
    <property type="protein sequence ID" value="KQL09953"/>
    <property type="gene ID" value="SETIT_007714mg"/>
</dbReference>
<accession>K3Y0K3</accession>